<feature type="compositionally biased region" description="Polar residues" evidence="1">
    <location>
        <begin position="56"/>
        <end position="74"/>
    </location>
</feature>
<reference evidence="2" key="1">
    <citation type="journal article" date="2021" name="Nat. Commun.">
        <title>Genetic determinants of endophytism in the Arabidopsis root mycobiome.</title>
        <authorList>
            <person name="Mesny F."/>
            <person name="Miyauchi S."/>
            <person name="Thiergart T."/>
            <person name="Pickel B."/>
            <person name="Atanasova L."/>
            <person name="Karlsson M."/>
            <person name="Huettel B."/>
            <person name="Barry K.W."/>
            <person name="Haridas S."/>
            <person name="Chen C."/>
            <person name="Bauer D."/>
            <person name="Andreopoulos W."/>
            <person name="Pangilinan J."/>
            <person name="LaButti K."/>
            <person name="Riley R."/>
            <person name="Lipzen A."/>
            <person name="Clum A."/>
            <person name="Drula E."/>
            <person name="Henrissat B."/>
            <person name="Kohler A."/>
            <person name="Grigoriev I.V."/>
            <person name="Martin F.M."/>
            <person name="Hacquard S."/>
        </authorList>
    </citation>
    <scope>NUCLEOTIDE SEQUENCE</scope>
    <source>
        <strain evidence="2">MPI-CAGE-AT-0147</strain>
    </source>
</reference>
<comment type="caution">
    <text evidence="2">The sequence shown here is derived from an EMBL/GenBank/DDBJ whole genome shotgun (WGS) entry which is preliminary data.</text>
</comment>
<dbReference type="AlphaFoldDB" id="A0A9P9D6H8"/>
<proteinExistence type="predicted"/>
<gene>
    <name evidence="2" type="ORF">EDB81DRAFT_767998</name>
</gene>
<organism evidence="2 3">
    <name type="scientific">Dactylonectria macrodidyma</name>
    <dbReference type="NCBI Taxonomy" id="307937"/>
    <lineage>
        <taxon>Eukaryota</taxon>
        <taxon>Fungi</taxon>
        <taxon>Dikarya</taxon>
        <taxon>Ascomycota</taxon>
        <taxon>Pezizomycotina</taxon>
        <taxon>Sordariomycetes</taxon>
        <taxon>Hypocreomycetidae</taxon>
        <taxon>Hypocreales</taxon>
        <taxon>Nectriaceae</taxon>
        <taxon>Dactylonectria</taxon>
    </lineage>
</organism>
<evidence type="ECO:0000313" key="2">
    <source>
        <dbReference type="EMBL" id="KAH7113556.1"/>
    </source>
</evidence>
<dbReference type="EMBL" id="JAGMUV010000034">
    <property type="protein sequence ID" value="KAH7113556.1"/>
    <property type="molecule type" value="Genomic_DNA"/>
</dbReference>
<name>A0A9P9D6H8_9HYPO</name>
<keyword evidence="3" id="KW-1185">Reference proteome</keyword>
<evidence type="ECO:0000313" key="3">
    <source>
        <dbReference type="Proteomes" id="UP000738349"/>
    </source>
</evidence>
<protein>
    <submittedName>
        <fullName evidence="2">Uncharacterized protein</fullName>
    </submittedName>
</protein>
<sequence length="198" mass="22667">MDRPYPPHQALQPQQLGWLYQQQLDQQQLDQQTWAQQQLRMQQMQQHAFQTLMTASQGHQKPLHQQLQGPSPSLHSLAGDIAKLDQSTAKEAKHQREQSVRRAKDMENVHKLLSQLLQKSTQQQQSLEQILQQQQTLSSELRQLQPAQVPPAPGDRCIYSTKGQKSKSPFIWINAFVVEDAFTPDQACVCRIAKASWG</sequence>
<accession>A0A9P9D6H8</accession>
<dbReference type="Proteomes" id="UP000738349">
    <property type="component" value="Unassembled WGS sequence"/>
</dbReference>
<feature type="region of interest" description="Disordered" evidence="1">
    <location>
        <begin position="56"/>
        <end position="76"/>
    </location>
</feature>
<evidence type="ECO:0000256" key="1">
    <source>
        <dbReference type="SAM" id="MobiDB-lite"/>
    </source>
</evidence>